<dbReference type="AlphaFoldDB" id="A0A7W4VZZ5"/>
<sequence>MSAEWANVIVSGIALCAAIAAGVAAVSSLHVEQRRDALYDEDRRAQQAALIAAWVRDQSTGTWEAVARNGSSVPVYDVTVFYRSEGSPEMHQTMSLPILPPGDTPLPYPDGWNWTTGNDVAHMIDDVRLAVSFRDAQSLYWLRDESGILSFHPDFRKSQLHRLRLEAWMRRPKRRRIFRTPPSLSDLN</sequence>
<gene>
    <name evidence="1" type="ORF">FHU40_004756</name>
</gene>
<evidence type="ECO:0000313" key="1">
    <source>
        <dbReference type="EMBL" id="MBB3044903.1"/>
    </source>
</evidence>
<protein>
    <submittedName>
        <fullName evidence="1">Uncharacterized protein</fullName>
    </submittedName>
</protein>
<dbReference type="RefSeq" id="WP_183594916.1">
    <property type="nucleotide sequence ID" value="NZ_JACHWR010000004.1"/>
</dbReference>
<evidence type="ECO:0000313" key="2">
    <source>
        <dbReference type="Proteomes" id="UP000589626"/>
    </source>
</evidence>
<dbReference type="EMBL" id="JACHWR010000004">
    <property type="protein sequence ID" value="MBB3044903.1"/>
    <property type="molecule type" value="Genomic_DNA"/>
</dbReference>
<keyword evidence="2" id="KW-1185">Reference proteome</keyword>
<organism evidence="1 2">
    <name type="scientific">Nocardioides soli</name>
    <dbReference type="NCBI Taxonomy" id="1036020"/>
    <lineage>
        <taxon>Bacteria</taxon>
        <taxon>Bacillati</taxon>
        <taxon>Actinomycetota</taxon>
        <taxon>Actinomycetes</taxon>
        <taxon>Propionibacteriales</taxon>
        <taxon>Nocardioidaceae</taxon>
        <taxon>Nocardioides</taxon>
    </lineage>
</organism>
<comment type="caution">
    <text evidence="1">The sequence shown here is derived from an EMBL/GenBank/DDBJ whole genome shotgun (WGS) entry which is preliminary data.</text>
</comment>
<name>A0A7W4VZZ5_9ACTN</name>
<dbReference type="Proteomes" id="UP000589626">
    <property type="component" value="Unassembled WGS sequence"/>
</dbReference>
<proteinExistence type="predicted"/>
<accession>A0A7W4VZZ5</accession>
<reference evidence="1 2" key="1">
    <citation type="submission" date="2020-08" db="EMBL/GenBank/DDBJ databases">
        <title>Sequencing the genomes of 1000 actinobacteria strains.</title>
        <authorList>
            <person name="Klenk H.-P."/>
        </authorList>
    </citation>
    <scope>NUCLEOTIDE SEQUENCE [LARGE SCALE GENOMIC DNA]</scope>
    <source>
        <strain evidence="1 2">DSM 105498</strain>
    </source>
</reference>